<name>A0ABU9QL35_9BURK</name>
<feature type="signal peptide" evidence="2">
    <location>
        <begin position="1"/>
        <end position="23"/>
    </location>
</feature>
<evidence type="ECO:0000313" key="3">
    <source>
        <dbReference type="EMBL" id="MEM5290126.1"/>
    </source>
</evidence>
<evidence type="ECO:0000256" key="1">
    <source>
        <dbReference type="SAM" id="MobiDB-lite"/>
    </source>
</evidence>
<dbReference type="RefSeq" id="WP_201649099.1">
    <property type="nucleotide sequence ID" value="NZ_CAJHCS010000004.1"/>
</dbReference>
<sequence>MNGLPLSSLRVSAVVALASFALAACGPDDAATVGNPPPAASQASNGAPSALSASVSIPASPLPSHMTGSTANAFNTQAANGMNTAQNAKDDAQDGAAILSAQASLAADNQQVAPVLRYAPGDDAH</sequence>
<keyword evidence="2" id="KW-0732">Signal</keyword>
<keyword evidence="4" id="KW-1185">Reference proteome</keyword>
<accession>A0ABU9QL35</accession>
<feature type="compositionally biased region" description="Polar residues" evidence="1">
    <location>
        <begin position="41"/>
        <end position="57"/>
    </location>
</feature>
<gene>
    <name evidence="3" type="ORF">V4C55_30820</name>
</gene>
<protein>
    <recommendedName>
        <fullName evidence="5">Lipoprotein</fullName>
    </recommendedName>
</protein>
<feature type="chain" id="PRO_5045177345" description="Lipoprotein" evidence="2">
    <location>
        <begin position="24"/>
        <end position="125"/>
    </location>
</feature>
<organism evidence="3 4">
    <name type="scientific">Paraburkholderia sabiae</name>
    <dbReference type="NCBI Taxonomy" id="273251"/>
    <lineage>
        <taxon>Bacteria</taxon>
        <taxon>Pseudomonadati</taxon>
        <taxon>Pseudomonadota</taxon>
        <taxon>Betaproteobacteria</taxon>
        <taxon>Burkholderiales</taxon>
        <taxon>Burkholderiaceae</taxon>
        <taxon>Paraburkholderia</taxon>
    </lineage>
</organism>
<evidence type="ECO:0008006" key="5">
    <source>
        <dbReference type="Google" id="ProtNLM"/>
    </source>
</evidence>
<comment type="caution">
    <text evidence="3">The sequence shown here is derived from an EMBL/GenBank/DDBJ whole genome shotgun (WGS) entry which is preliminary data.</text>
</comment>
<proteinExistence type="predicted"/>
<dbReference type="Proteomes" id="UP001494588">
    <property type="component" value="Unassembled WGS sequence"/>
</dbReference>
<evidence type="ECO:0000313" key="4">
    <source>
        <dbReference type="Proteomes" id="UP001494588"/>
    </source>
</evidence>
<reference evidence="3 4" key="1">
    <citation type="submission" date="2024-01" db="EMBL/GenBank/DDBJ databases">
        <title>The diversity of rhizobia nodulating Mimosa spp. in eleven states of Brazil covering several biomes is determined by host plant, location, and edaphic factors.</title>
        <authorList>
            <person name="Rouws L."/>
            <person name="Barauna A."/>
            <person name="Beukes C."/>
            <person name="De Faria S.M."/>
            <person name="Gross E."/>
            <person name="Dos Reis Junior F.B."/>
            <person name="Simon M."/>
            <person name="Maluk M."/>
            <person name="Odee D.W."/>
            <person name="Kenicer G."/>
            <person name="Young J.P.W."/>
            <person name="Reis V.M."/>
            <person name="Zilli J."/>
            <person name="James E.K."/>
        </authorList>
    </citation>
    <scope>NUCLEOTIDE SEQUENCE [LARGE SCALE GENOMIC DNA]</scope>
    <source>
        <strain evidence="3 4">JPY77</strain>
    </source>
</reference>
<evidence type="ECO:0000256" key="2">
    <source>
        <dbReference type="SAM" id="SignalP"/>
    </source>
</evidence>
<dbReference type="EMBL" id="JAZHGC010000032">
    <property type="protein sequence ID" value="MEM5290126.1"/>
    <property type="molecule type" value="Genomic_DNA"/>
</dbReference>
<feature type="compositionally biased region" description="Polar residues" evidence="1">
    <location>
        <begin position="66"/>
        <end position="87"/>
    </location>
</feature>
<feature type="region of interest" description="Disordered" evidence="1">
    <location>
        <begin position="28"/>
        <end position="91"/>
    </location>
</feature>